<dbReference type="Pfam" id="PF00672">
    <property type="entry name" value="HAMP"/>
    <property type="match status" value="1"/>
</dbReference>
<evidence type="ECO:0000256" key="1">
    <source>
        <dbReference type="ARBA" id="ARBA00004370"/>
    </source>
</evidence>
<dbReference type="GO" id="GO:0007165">
    <property type="term" value="P:signal transduction"/>
    <property type="evidence" value="ECO:0007669"/>
    <property type="project" value="UniProtKB-KW"/>
</dbReference>
<dbReference type="GO" id="GO:0016020">
    <property type="term" value="C:membrane"/>
    <property type="evidence" value="ECO:0007669"/>
    <property type="project" value="UniProtKB-SubCell"/>
</dbReference>
<dbReference type="PROSITE" id="PS50885">
    <property type="entry name" value="HAMP"/>
    <property type="match status" value="1"/>
</dbReference>
<gene>
    <name evidence="8" type="ORF">SAMN02745129_3120</name>
</gene>
<evidence type="ECO:0000256" key="5">
    <source>
        <dbReference type="SAM" id="Phobius"/>
    </source>
</evidence>
<dbReference type="Gene3D" id="1.10.287.950">
    <property type="entry name" value="Methyl-accepting chemotaxis protein"/>
    <property type="match status" value="1"/>
</dbReference>
<organism evidence="8 9">
    <name type="scientific">Ferrimonas marina</name>
    <dbReference type="NCBI Taxonomy" id="299255"/>
    <lineage>
        <taxon>Bacteria</taxon>
        <taxon>Pseudomonadati</taxon>
        <taxon>Pseudomonadota</taxon>
        <taxon>Gammaproteobacteria</taxon>
        <taxon>Alteromonadales</taxon>
        <taxon>Ferrimonadaceae</taxon>
        <taxon>Ferrimonas</taxon>
    </lineage>
</organism>
<evidence type="ECO:0000259" key="6">
    <source>
        <dbReference type="PROSITE" id="PS50111"/>
    </source>
</evidence>
<dbReference type="InterPro" id="IPR003660">
    <property type="entry name" value="HAMP_dom"/>
</dbReference>
<proteinExistence type="inferred from homology"/>
<feature type="transmembrane region" description="Helical" evidence="5">
    <location>
        <begin position="6"/>
        <end position="27"/>
    </location>
</feature>
<evidence type="ECO:0000313" key="8">
    <source>
        <dbReference type="EMBL" id="SHH93158.1"/>
    </source>
</evidence>
<comment type="similarity">
    <text evidence="3">Belongs to the methyl-accepting chemotaxis (MCP) protein family.</text>
</comment>
<dbReference type="CDD" id="cd11386">
    <property type="entry name" value="MCP_signal"/>
    <property type="match status" value="1"/>
</dbReference>
<sequence length="616" mass="66924">MSLKHRLQAFIAAVVIAASLIQTGLFLERYLEESREEVLEQIEFQVTSTERQMSQWLAGKAAAVEQAAVALSQQPMTPELYHMVAQANEMAAFYAGFADGGIVWDKLDVPVPDIDPRSRPWYRLAQAQQTLVMTEPYQDVGGEMVISLAAPFSGTYNGVVAADLLIGGQAQALAGQLPEEQGALMLLDERGRILAARDTELLLQPIAAVIPEFEQALAQGDSLVQWRGHSHYIGAQTLPQWGWQVVMLYDREYAERGMMVMLKRSAWLTGVLILVVALLTAWLLHTLLQPVSELEEAIGELAQGDGDLTRRLPISREDELGRVAQQLNDFIAHLAQMVGNVSDRSEALLSHSRGNRQQAAEQQQAAERQHARLNQVAAAVSQMAASAQEVATGAVSTSEAVRSASGACQQSEVVLERSAKVSDELAVQVDQSAKVIGQLENHAQQINQVLVTIENIAEQTNLLALNAAIEAARAGEKGRGFAVVADEVRVLSQRTSSSTDEIRQMIEQLQQVSRDAVGEMEKGKELARSGAAEAHQAEQSLQVILDAIAEIAAMTTQIATAAEQQRGVSQELAGSAQSIRDDSQAMARASDLLGNSAESMEQESLGLQQQVERFRI</sequence>
<dbReference type="PROSITE" id="PS50111">
    <property type="entry name" value="CHEMOTAXIS_TRANSDUC_2"/>
    <property type="match status" value="1"/>
</dbReference>
<dbReference type="GO" id="GO:0004888">
    <property type="term" value="F:transmembrane signaling receptor activity"/>
    <property type="evidence" value="ECO:0007669"/>
    <property type="project" value="InterPro"/>
</dbReference>
<name>A0A1M5X0V2_9GAMM</name>
<evidence type="ECO:0000313" key="9">
    <source>
        <dbReference type="Proteomes" id="UP000184268"/>
    </source>
</evidence>
<dbReference type="PANTHER" id="PTHR32089:SF117">
    <property type="entry name" value="METHYL ACCEPTING SENSORY TRANSDUCER WITH CACHE_1 SMALL MOLECULE BINDING DOMAIN"/>
    <property type="match status" value="1"/>
</dbReference>
<feature type="transmembrane region" description="Helical" evidence="5">
    <location>
        <begin position="266"/>
        <end position="284"/>
    </location>
</feature>
<reference evidence="8 9" key="1">
    <citation type="submission" date="2016-11" db="EMBL/GenBank/DDBJ databases">
        <authorList>
            <person name="Jaros S."/>
            <person name="Januszkiewicz K."/>
            <person name="Wedrychowicz H."/>
        </authorList>
    </citation>
    <scope>NUCLEOTIDE SEQUENCE [LARGE SCALE GENOMIC DNA]</scope>
    <source>
        <strain evidence="8 9">DSM 16917</strain>
    </source>
</reference>
<dbReference type="Gene3D" id="3.30.450.20">
    <property type="entry name" value="PAS domain"/>
    <property type="match status" value="2"/>
</dbReference>
<evidence type="ECO:0000259" key="7">
    <source>
        <dbReference type="PROSITE" id="PS50885"/>
    </source>
</evidence>
<keyword evidence="5" id="KW-1133">Transmembrane helix</keyword>
<dbReference type="PRINTS" id="PR00260">
    <property type="entry name" value="CHEMTRNSDUCR"/>
</dbReference>
<accession>A0A1M5X0V2</accession>
<keyword evidence="9" id="KW-1185">Reference proteome</keyword>
<dbReference type="PANTHER" id="PTHR32089">
    <property type="entry name" value="METHYL-ACCEPTING CHEMOTAXIS PROTEIN MCPB"/>
    <property type="match status" value="1"/>
</dbReference>
<dbReference type="Pfam" id="PF00015">
    <property type="entry name" value="MCPsignal"/>
    <property type="match status" value="1"/>
</dbReference>
<keyword evidence="5" id="KW-0472">Membrane</keyword>
<dbReference type="CDD" id="cd18773">
    <property type="entry name" value="PDC1_HK_sensor"/>
    <property type="match status" value="1"/>
</dbReference>
<dbReference type="RefSeq" id="WP_067661214.1">
    <property type="nucleotide sequence ID" value="NZ_FQXG01000005.1"/>
</dbReference>
<evidence type="ECO:0000256" key="4">
    <source>
        <dbReference type="PROSITE-ProRule" id="PRU00284"/>
    </source>
</evidence>
<dbReference type="OrthoDB" id="2489132at2"/>
<evidence type="ECO:0000256" key="3">
    <source>
        <dbReference type="ARBA" id="ARBA00029447"/>
    </source>
</evidence>
<dbReference type="SMART" id="SM00304">
    <property type="entry name" value="HAMP"/>
    <property type="match status" value="1"/>
</dbReference>
<dbReference type="AlphaFoldDB" id="A0A1M5X0V2"/>
<evidence type="ECO:0000256" key="2">
    <source>
        <dbReference type="ARBA" id="ARBA00023224"/>
    </source>
</evidence>
<dbReference type="InterPro" id="IPR004089">
    <property type="entry name" value="MCPsignal_dom"/>
</dbReference>
<dbReference type="CDD" id="cd06225">
    <property type="entry name" value="HAMP"/>
    <property type="match status" value="1"/>
</dbReference>
<feature type="domain" description="Methyl-accepting transducer" evidence="6">
    <location>
        <begin position="344"/>
        <end position="580"/>
    </location>
</feature>
<dbReference type="SUPFAM" id="SSF103190">
    <property type="entry name" value="Sensory domain-like"/>
    <property type="match status" value="1"/>
</dbReference>
<dbReference type="SUPFAM" id="SSF58104">
    <property type="entry name" value="Methyl-accepting chemotaxis protein (MCP) signaling domain"/>
    <property type="match status" value="1"/>
</dbReference>
<keyword evidence="5" id="KW-0812">Transmembrane</keyword>
<dbReference type="InterPro" id="IPR004090">
    <property type="entry name" value="Chemotax_Me-accpt_rcpt"/>
</dbReference>
<keyword evidence="2 4" id="KW-0807">Transducer</keyword>
<dbReference type="Proteomes" id="UP000184268">
    <property type="component" value="Unassembled WGS sequence"/>
</dbReference>
<dbReference type="InterPro" id="IPR029151">
    <property type="entry name" value="Sensor-like_sf"/>
</dbReference>
<dbReference type="GO" id="GO:0006935">
    <property type="term" value="P:chemotaxis"/>
    <property type="evidence" value="ECO:0007669"/>
    <property type="project" value="InterPro"/>
</dbReference>
<comment type="subcellular location">
    <subcellularLocation>
        <location evidence="1">Membrane</location>
    </subcellularLocation>
</comment>
<feature type="domain" description="HAMP" evidence="7">
    <location>
        <begin position="285"/>
        <end position="339"/>
    </location>
</feature>
<dbReference type="FunFam" id="1.10.287.950:FF:000001">
    <property type="entry name" value="Methyl-accepting chemotaxis sensory transducer"/>
    <property type="match status" value="1"/>
</dbReference>
<dbReference type="SMART" id="SM00283">
    <property type="entry name" value="MA"/>
    <property type="match status" value="1"/>
</dbReference>
<protein>
    <submittedName>
        <fullName evidence="8">Methyl-accepting chemotaxis sensory transducer with Cache sensor</fullName>
    </submittedName>
</protein>
<dbReference type="EMBL" id="FQXG01000005">
    <property type="protein sequence ID" value="SHH93158.1"/>
    <property type="molecule type" value="Genomic_DNA"/>
</dbReference>
<dbReference type="STRING" id="299255.SAMN02745129_3120"/>